<dbReference type="AlphaFoldDB" id="A0AAD9U668"/>
<evidence type="ECO:0000313" key="2">
    <source>
        <dbReference type="EMBL" id="KAK2648656.1"/>
    </source>
</evidence>
<comment type="caution">
    <text evidence="2">The sequence shown here is derived from an EMBL/GenBank/DDBJ whole genome shotgun (WGS) entry which is preliminary data.</text>
</comment>
<dbReference type="CDD" id="cd01650">
    <property type="entry name" value="RT_nLTR_like"/>
    <property type="match status" value="1"/>
</dbReference>
<name>A0AAD9U668_9ROSI</name>
<accession>A0AAD9U668</accession>
<gene>
    <name evidence="2" type="ORF">Ddye_016145</name>
</gene>
<dbReference type="SUPFAM" id="SSF56672">
    <property type="entry name" value="DNA/RNA polymerases"/>
    <property type="match status" value="1"/>
</dbReference>
<dbReference type="InterPro" id="IPR052343">
    <property type="entry name" value="Retrotransposon-Effector_Assoc"/>
</dbReference>
<organism evidence="2 3">
    <name type="scientific">Dipteronia dyeriana</name>
    <dbReference type="NCBI Taxonomy" id="168575"/>
    <lineage>
        <taxon>Eukaryota</taxon>
        <taxon>Viridiplantae</taxon>
        <taxon>Streptophyta</taxon>
        <taxon>Embryophyta</taxon>
        <taxon>Tracheophyta</taxon>
        <taxon>Spermatophyta</taxon>
        <taxon>Magnoliopsida</taxon>
        <taxon>eudicotyledons</taxon>
        <taxon>Gunneridae</taxon>
        <taxon>Pentapetalae</taxon>
        <taxon>rosids</taxon>
        <taxon>malvids</taxon>
        <taxon>Sapindales</taxon>
        <taxon>Sapindaceae</taxon>
        <taxon>Hippocastanoideae</taxon>
        <taxon>Acereae</taxon>
        <taxon>Dipteronia</taxon>
    </lineage>
</organism>
<dbReference type="PANTHER" id="PTHR46890:SF50">
    <property type="entry name" value="RNA-DIRECTED DNA POLYMERASE, EUKARYOTA, REVERSE TRANSCRIPTASE ZINC-BINDING DOMAIN PROTEIN-RELATED"/>
    <property type="match status" value="1"/>
</dbReference>
<sequence length="272" mass="31604">MAYLRRKCNTLGDILIGDMLCVGPTQVRAEVFQFFKEHFKKVECCRPRIVDLPLYQILKEEKGMLEEHFSVEEVWSALCVCDGNKELGPDGLKINFIRTNYEIVKNDFMNFLGEFYRDSSVVKHLNNTFLALIPKIRNPNSLKDYRPISLVRVTYKILAKVLANRLKKVMDLVISPNPMAFVKGRQIVDSFVIAEEVIHSWRKDDLEVILVKLDFQKAYDSVDHSFFIEVLRLIGFGSKWIEWMRGCISSAWLSVLVNDSPMKEFLMKKGLR</sequence>
<protein>
    <recommendedName>
        <fullName evidence="1">Reverse transcriptase domain-containing protein</fullName>
    </recommendedName>
</protein>
<dbReference type="PROSITE" id="PS50878">
    <property type="entry name" value="RT_POL"/>
    <property type="match status" value="1"/>
</dbReference>
<reference evidence="2" key="1">
    <citation type="journal article" date="2023" name="Plant J.">
        <title>Genome sequences and population genomics provide insights into the demographic history, inbreeding, and mutation load of two 'living fossil' tree species of Dipteronia.</title>
        <authorList>
            <person name="Feng Y."/>
            <person name="Comes H.P."/>
            <person name="Chen J."/>
            <person name="Zhu S."/>
            <person name="Lu R."/>
            <person name="Zhang X."/>
            <person name="Li P."/>
            <person name="Qiu J."/>
            <person name="Olsen K.M."/>
            <person name="Qiu Y."/>
        </authorList>
    </citation>
    <scope>NUCLEOTIDE SEQUENCE</scope>
    <source>
        <strain evidence="2">KIB01</strain>
    </source>
</reference>
<dbReference type="InterPro" id="IPR000477">
    <property type="entry name" value="RT_dom"/>
</dbReference>
<dbReference type="PANTHER" id="PTHR46890">
    <property type="entry name" value="NON-LTR RETROLELEMENT REVERSE TRANSCRIPTASE-LIKE PROTEIN-RELATED"/>
    <property type="match status" value="1"/>
</dbReference>
<dbReference type="InterPro" id="IPR043502">
    <property type="entry name" value="DNA/RNA_pol_sf"/>
</dbReference>
<dbReference type="Pfam" id="PF00078">
    <property type="entry name" value="RVT_1"/>
    <property type="match status" value="1"/>
</dbReference>
<keyword evidence="3" id="KW-1185">Reference proteome</keyword>
<proteinExistence type="predicted"/>
<evidence type="ECO:0000259" key="1">
    <source>
        <dbReference type="PROSITE" id="PS50878"/>
    </source>
</evidence>
<evidence type="ECO:0000313" key="3">
    <source>
        <dbReference type="Proteomes" id="UP001280121"/>
    </source>
</evidence>
<dbReference type="EMBL" id="JANJYI010000005">
    <property type="protein sequence ID" value="KAK2648656.1"/>
    <property type="molecule type" value="Genomic_DNA"/>
</dbReference>
<dbReference type="Proteomes" id="UP001280121">
    <property type="component" value="Unassembled WGS sequence"/>
</dbReference>
<feature type="domain" description="Reverse transcriptase" evidence="1">
    <location>
        <begin position="114"/>
        <end position="272"/>
    </location>
</feature>